<dbReference type="Pfam" id="PF00149">
    <property type="entry name" value="Metallophos"/>
    <property type="match status" value="1"/>
</dbReference>
<evidence type="ECO:0000256" key="3">
    <source>
        <dbReference type="ARBA" id="ARBA00022801"/>
    </source>
</evidence>
<evidence type="ECO:0000313" key="7">
    <source>
        <dbReference type="EMBL" id="CDW57413.1"/>
    </source>
</evidence>
<dbReference type="InterPro" id="IPR047129">
    <property type="entry name" value="PPA2-like"/>
</dbReference>
<name>A0A077ZCZ1_TRITR</name>
<dbReference type="InterPro" id="IPR006186">
    <property type="entry name" value="Ser/Thr-sp_prot-phosphatase"/>
</dbReference>
<dbReference type="PRINTS" id="PR00114">
    <property type="entry name" value="STPHPHTASE"/>
</dbReference>
<evidence type="ECO:0000256" key="4">
    <source>
        <dbReference type="ARBA" id="ARBA00023211"/>
    </source>
</evidence>
<evidence type="ECO:0000313" key="8">
    <source>
        <dbReference type="Proteomes" id="UP000030665"/>
    </source>
</evidence>
<evidence type="ECO:0000256" key="1">
    <source>
        <dbReference type="ARBA" id="ARBA00001936"/>
    </source>
</evidence>
<evidence type="ECO:0000256" key="5">
    <source>
        <dbReference type="RuleBase" id="RU004273"/>
    </source>
</evidence>
<keyword evidence="8" id="KW-1185">Reference proteome</keyword>
<accession>A0A077ZCZ1</accession>
<dbReference type="GO" id="GO:0004722">
    <property type="term" value="F:protein serine/threonine phosphatase activity"/>
    <property type="evidence" value="ECO:0007669"/>
    <property type="project" value="UniProtKB-EC"/>
</dbReference>
<protein>
    <recommendedName>
        <fullName evidence="5">Serine/threonine-protein phosphatase</fullName>
        <ecNumber evidence="5">3.1.3.16</ecNumber>
    </recommendedName>
</protein>
<evidence type="ECO:0000256" key="2">
    <source>
        <dbReference type="ARBA" id="ARBA00022723"/>
    </source>
</evidence>
<feature type="domain" description="Serine/threonine specific protein phosphatases" evidence="6">
    <location>
        <begin position="111"/>
        <end position="116"/>
    </location>
</feature>
<dbReference type="Gene3D" id="3.60.21.10">
    <property type="match status" value="1"/>
</dbReference>
<organism evidence="7 8">
    <name type="scientific">Trichuris trichiura</name>
    <name type="common">Whipworm</name>
    <name type="synonym">Trichocephalus trichiurus</name>
    <dbReference type="NCBI Taxonomy" id="36087"/>
    <lineage>
        <taxon>Eukaryota</taxon>
        <taxon>Metazoa</taxon>
        <taxon>Ecdysozoa</taxon>
        <taxon>Nematoda</taxon>
        <taxon>Enoplea</taxon>
        <taxon>Dorylaimia</taxon>
        <taxon>Trichinellida</taxon>
        <taxon>Trichuridae</taxon>
        <taxon>Trichuris</taxon>
    </lineage>
</organism>
<reference evidence="7" key="1">
    <citation type="submission" date="2014-01" db="EMBL/GenBank/DDBJ databases">
        <authorList>
            <person name="Aslett M."/>
        </authorList>
    </citation>
    <scope>NUCLEOTIDE SEQUENCE</scope>
</reference>
<comment type="cofactor">
    <cofactor evidence="1">
        <name>Mn(2+)</name>
        <dbReference type="ChEBI" id="CHEBI:29035"/>
    </cofactor>
</comment>
<dbReference type="PANTHER" id="PTHR45619">
    <property type="entry name" value="SERINE/THREONINE-PROTEIN PHOSPHATASE PP2A-RELATED"/>
    <property type="match status" value="1"/>
</dbReference>
<dbReference type="STRING" id="36087.A0A077ZCZ1"/>
<dbReference type="EC" id="3.1.3.16" evidence="5"/>
<dbReference type="PROSITE" id="PS00125">
    <property type="entry name" value="SER_THR_PHOSPHATASE"/>
    <property type="match status" value="1"/>
</dbReference>
<keyword evidence="4" id="KW-0464">Manganese</keyword>
<reference evidence="7" key="2">
    <citation type="submission" date="2014-03" db="EMBL/GenBank/DDBJ databases">
        <title>The whipworm genome and dual-species transcriptomics of an intimate host-pathogen interaction.</title>
        <authorList>
            <person name="Foth B.J."/>
            <person name="Tsai I.J."/>
            <person name="Reid A.J."/>
            <person name="Bancroft A.J."/>
            <person name="Nichol S."/>
            <person name="Tracey A."/>
            <person name="Holroyd N."/>
            <person name="Cotton J.A."/>
            <person name="Stanley E.J."/>
            <person name="Zarowiecki M."/>
            <person name="Liu J.Z."/>
            <person name="Huckvale T."/>
            <person name="Cooper P.J."/>
            <person name="Grencis R.K."/>
            <person name="Berriman M."/>
        </authorList>
    </citation>
    <scope>NUCLEOTIDE SEQUENCE [LARGE SCALE GENOMIC DNA]</scope>
</reference>
<dbReference type="SUPFAM" id="SSF56300">
    <property type="entry name" value="Metallo-dependent phosphatases"/>
    <property type="match status" value="1"/>
</dbReference>
<keyword evidence="3 5" id="KW-0378">Hydrolase</keyword>
<gene>
    <name evidence="7" type="ORF">TTRE_0000570501</name>
</gene>
<dbReference type="EMBL" id="HG806159">
    <property type="protein sequence ID" value="CDW57413.1"/>
    <property type="molecule type" value="Genomic_DNA"/>
</dbReference>
<dbReference type="InterPro" id="IPR004843">
    <property type="entry name" value="Calcineurin-like_PHP"/>
</dbReference>
<dbReference type="OrthoDB" id="1930084at2759"/>
<proteinExistence type="inferred from homology"/>
<dbReference type="Proteomes" id="UP000030665">
    <property type="component" value="Unassembled WGS sequence"/>
</dbReference>
<dbReference type="InterPro" id="IPR029052">
    <property type="entry name" value="Metallo-depent_PP-like"/>
</dbReference>
<dbReference type="SMART" id="SM00156">
    <property type="entry name" value="PP2Ac"/>
    <property type="match status" value="1"/>
</dbReference>
<sequence>MGKEFNLDSCLEKASKGELLDESDLRAVIKLAQDVFLNEDTVVRLNSPLTICGDIHGQYFDLEELFKLGGQVPNTRYVFLGDYVDRGRHSVQTITRLLTLKVRYPEQIFLLRGNHECRTVSSSYGFYDECLLKFGSPLLWQFCCDLFHYMPIAAVVDGSYFCVHAGISPNVRTISAINSLDRFCEIPQTGAFADLVWSDPEEVKDFEESPRGAGWLFGRGAAERFLQDNGISMICRAHQVVMEGYKFLWDNKLVTVWSAPNYCYRFGNLASIFEVTSPANYEAKTFGPANHSSDATSAA</sequence>
<comment type="catalytic activity">
    <reaction evidence="5">
        <text>O-phospho-L-threonyl-[protein] + H2O = L-threonyl-[protein] + phosphate</text>
        <dbReference type="Rhea" id="RHEA:47004"/>
        <dbReference type="Rhea" id="RHEA-COMP:11060"/>
        <dbReference type="Rhea" id="RHEA-COMP:11605"/>
        <dbReference type="ChEBI" id="CHEBI:15377"/>
        <dbReference type="ChEBI" id="CHEBI:30013"/>
        <dbReference type="ChEBI" id="CHEBI:43474"/>
        <dbReference type="ChEBI" id="CHEBI:61977"/>
        <dbReference type="EC" id="3.1.3.16"/>
    </reaction>
</comment>
<evidence type="ECO:0000259" key="6">
    <source>
        <dbReference type="PROSITE" id="PS00125"/>
    </source>
</evidence>
<dbReference type="AlphaFoldDB" id="A0A077ZCZ1"/>
<keyword evidence="2" id="KW-0479">Metal-binding</keyword>
<comment type="similarity">
    <text evidence="5">Belongs to the PPP phosphatase family.</text>
</comment>
<dbReference type="GO" id="GO:0046872">
    <property type="term" value="F:metal ion binding"/>
    <property type="evidence" value="ECO:0007669"/>
    <property type="project" value="UniProtKB-KW"/>
</dbReference>